<accession>A0A6B3TL59</accession>
<dbReference type="PANTHER" id="PTHR42866:SF1">
    <property type="entry name" value="SPORE COAT POLYSACCHARIDE BIOSYNTHESIS PROTEIN SPSF"/>
    <property type="match status" value="1"/>
</dbReference>
<dbReference type="GO" id="GO:0005829">
    <property type="term" value="C:cytosol"/>
    <property type="evidence" value="ECO:0007669"/>
    <property type="project" value="TreeGrafter"/>
</dbReference>
<dbReference type="RefSeq" id="WP_163249854.1">
    <property type="nucleotide sequence ID" value="NZ_JAAIUV010000001.1"/>
</dbReference>
<proteinExistence type="predicted"/>
<reference evidence="1" key="1">
    <citation type="submission" date="2020-02" db="EMBL/GenBank/DDBJ databases">
        <title>Bacillus sedimentmangrovi sp. nov., isolated from sediment of the mangrove ecosystem.</title>
        <authorList>
            <person name="Liu G."/>
        </authorList>
    </citation>
    <scope>NUCLEOTIDE SEQUENCE [LARGE SCALE GENOMIC DNA]</scope>
    <source>
        <strain evidence="1">SgZ-7</strain>
    </source>
</reference>
<dbReference type="GO" id="GO:0016740">
    <property type="term" value="F:transferase activity"/>
    <property type="evidence" value="ECO:0007669"/>
    <property type="project" value="UniProtKB-KW"/>
</dbReference>
<dbReference type="InterPro" id="IPR003329">
    <property type="entry name" value="Cytidylyl_trans"/>
</dbReference>
<evidence type="ECO:0000313" key="2">
    <source>
        <dbReference type="Proteomes" id="UP000481621"/>
    </source>
</evidence>
<organism evidence="1 2">
    <name type="scientific">Neobacillus thermocopriae</name>
    <dbReference type="NCBI Taxonomy" id="1215031"/>
    <lineage>
        <taxon>Bacteria</taxon>
        <taxon>Bacillati</taxon>
        <taxon>Bacillota</taxon>
        <taxon>Bacilli</taxon>
        <taxon>Bacillales</taxon>
        <taxon>Bacillaceae</taxon>
        <taxon>Neobacillus</taxon>
    </lineage>
</organism>
<dbReference type="FunFam" id="3.90.550.10:FF:000188">
    <property type="entry name" value="Polysaccharide biosynthesis protein"/>
    <property type="match status" value="1"/>
</dbReference>
<evidence type="ECO:0000313" key="1">
    <source>
        <dbReference type="EMBL" id="NEX77352.1"/>
    </source>
</evidence>
<dbReference type="InterPro" id="IPR029044">
    <property type="entry name" value="Nucleotide-diphossugar_trans"/>
</dbReference>
<protein>
    <submittedName>
        <fullName evidence="1">NTP transferase domain-containing protein</fullName>
    </submittedName>
</protein>
<comment type="caution">
    <text evidence="1">The sequence shown here is derived from an EMBL/GenBank/DDBJ whole genome shotgun (WGS) entry which is preliminary data.</text>
</comment>
<dbReference type="Gene3D" id="3.90.550.10">
    <property type="entry name" value="Spore Coat Polysaccharide Biosynthesis Protein SpsA, Chain A"/>
    <property type="match status" value="1"/>
</dbReference>
<dbReference type="Pfam" id="PF02348">
    <property type="entry name" value="CTP_transf_3"/>
    <property type="match status" value="1"/>
</dbReference>
<name>A0A6B3TL59_9BACI</name>
<dbReference type="CDD" id="cd02518">
    <property type="entry name" value="GT2_SpsF"/>
    <property type="match status" value="1"/>
</dbReference>
<sequence length="248" mass="29135">MKIVAIIQARMGSTRLPGKVMKEVCGKPLLEYLIERVRKSKLIHEIVIATSIKTTEQPIIDLCNRLNVNYFRGSEEDVLSRYYEAAHYYKADLVIRLTADNPLIDPHIIDKIISFFLSDPTKYDYVSNTLDRTYPRGLDTEVFSMKALEQAYHQADQPAYREHVTPYIYLHPEKFQLGNVTNDTNYSSIRLTVDTEEDFSLIKKIIETFHHQKMECFHLEDIIHLLQQHPDWITENRHIQQKLIEDNQ</sequence>
<dbReference type="AlphaFoldDB" id="A0A6B3TL59"/>
<keyword evidence="1" id="KW-0808">Transferase</keyword>
<dbReference type="SUPFAM" id="SSF53448">
    <property type="entry name" value="Nucleotide-diphospho-sugar transferases"/>
    <property type="match status" value="1"/>
</dbReference>
<gene>
    <name evidence="1" type="ORF">G4Z05_00345</name>
</gene>
<dbReference type="Proteomes" id="UP000481621">
    <property type="component" value="Unassembled WGS sequence"/>
</dbReference>
<keyword evidence="2" id="KW-1185">Reference proteome</keyword>
<dbReference type="PANTHER" id="PTHR42866">
    <property type="entry name" value="3-DEOXY-MANNO-OCTULOSONATE CYTIDYLYLTRANSFERASE"/>
    <property type="match status" value="1"/>
</dbReference>
<dbReference type="EMBL" id="JAAIUV010000001">
    <property type="protein sequence ID" value="NEX77352.1"/>
    <property type="molecule type" value="Genomic_DNA"/>
</dbReference>